<sequence length="669" mass="74001">MNKWRVVRAKAIVALGAVILANAIGGGGIVPGITAAALEQGPQDPQEVAQFLDNFFAESEIKENLAGAVVVVVKGEKMLAKKGYGYADMERKLPVEPDRTVFRIASASKVITAMAVMQLAEREKIDLNADLSEYLGGVRIPNQTGTPLTMRNLLTNSTGFDYGDTSELTTADLNREVSLTSFIKNSIPTVVREPGKYYSYDNLGFTMQGYVIEQVTGQPFEDYVREHIFHPLGMTNSDFRFTAKVKEQLAVPYNVMGEQIADYATVPTVLPTGGMFSTGTDMGKLMMAYLNGGKLGDKQVLEEKTAAEMISPQLAIHSKLPNMAYGFEYSNQQIYNGRNVVEKGGDIPGYHSAMWLLPDENVGLYVNVNKDFELRLSLLDAFMDHYYPEKPSAGSKQVPEISSLTQFEGVYSDLRNRMWTTRIQADKGMLIATDPLGERRLRQIEPLLFEDENGVKAAFALNEDGTVKAIYYDQKSDSWSIKLQPPSAYPDIADDHPYAPYIYHLRQLEVIGEESKEAAFEPDKPISRGEFIAWFIRWAGIAPSRQAPVFSDVQISPYAKEIQAAYEFGVIKGSGSDRFSPEQPITRGEAATIVWNLASIHLKAAPEEVKLSGTTDSWAQKGVKYVIAKGLYGPDITEKAHGAVDYRSQEAMLRKEAAAVLSKFADNLF</sequence>
<proteinExistence type="predicted"/>
<dbReference type="Pfam" id="PF00395">
    <property type="entry name" value="SLH"/>
    <property type="match status" value="2"/>
</dbReference>
<dbReference type="InterPro" id="IPR050491">
    <property type="entry name" value="AmpC-like"/>
</dbReference>
<accession>A0A3Q8SCN3</accession>
<organism evidence="2 3">
    <name type="scientific">Paenibacillus lentus</name>
    <dbReference type="NCBI Taxonomy" id="1338368"/>
    <lineage>
        <taxon>Bacteria</taxon>
        <taxon>Bacillati</taxon>
        <taxon>Bacillota</taxon>
        <taxon>Bacilli</taxon>
        <taxon>Bacillales</taxon>
        <taxon>Paenibacillaceae</taxon>
        <taxon>Paenibacillus</taxon>
    </lineage>
</organism>
<dbReference type="SUPFAM" id="SSF56601">
    <property type="entry name" value="beta-lactamase/transpeptidase-like"/>
    <property type="match status" value="1"/>
</dbReference>
<dbReference type="RefSeq" id="WP_125083593.1">
    <property type="nucleotide sequence ID" value="NZ_CP034248.1"/>
</dbReference>
<protein>
    <submittedName>
        <fullName evidence="2">Penicillin-binding protein</fullName>
    </submittedName>
</protein>
<gene>
    <name evidence="2" type="ORF">EIM92_16605</name>
</gene>
<dbReference type="Proteomes" id="UP000273145">
    <property type="component" value="Chromosome"/>
</dbReference>
<reference evidence="2 3" key="1">
    <citation type="submission" date="2018-11" db="EMBL/GenBank/DDBJ databases">
        <title>Genome sequencing of Paenibacillus lentus DSM25539(T).</title>
        <authorList>
            <person name="Kook J.-K."/>
            <person name="Park S.-N."/>
            <person name="Lim Y.K."/>
        </authorList>
    </citation>
    <scope>NUCLEOTIDE SEQUENCE [LARGE SCALE GENOMIC DNA]</scope>
    <source>
        <strain evidence="2 3">DSM 25539</strain>
    </source>
</reference>
<feature type="domain" description="SLH" evidence="1">
    <location>
        <begin position="545"/>
        <end position="608"/>
    </location>
</feature>
<dbReference type="InterPro" id="IPR001119">
    <property type="entry name" value="SLH_dom"/>
</dbReference>
<evidence type="ECO:0000259" key="1">
    <source>
        <dbReference type="PROSITE" id="PS51272"/>
    </source>
</evidence>
<dbReference type="Pfam" id="PF00144">
    <property type="entry name" value="Beta-lactamase"/>
    <property type="match status" value="1"/>
</dbReference>
<dbReference type="InterPro" id="IPR001466">
    <property type="entry name" value="Beta-lactam-related"/>
</dbReference>
<dbReference type="PANTHER" id="PTHR46825">
    <property type="entry name" value="D-ALANYL-D-ALANINE-CARBOXYPEPTIDASE/ENDOPEPTIDASE AMPH"/>
    <property type="match status" value="1"/>
</dbReference>
<dbReference type="Gene3D" id="3.40.710.10">
    <property type="entry name" value="DD-peptidase/beta-lactamase superfamily"/>
    <property type="match status" value="1"/>
</dbReference>
<dbReference type="PANTHER" id="PTHR46825:SF9">
    <property type="entry name" value="BETA-LACTAMASE-RELATED DOMAIN-CONTAINING PROTEIN"/>
    <property type="match status" value="1"/>
</dbReference>
<dbReference type="KEGG" id="plen:EIM92_16605"/>
<evidence type="ECO:0000313" key="3">
    <source>
        <dbReference type="Proteomes" id="UP000273145"/>
    </source>
</evidence>
<dbReference type="InterPro" id="IPR012338">
    <property type="entry name" value="Beta-lactam/transpept-like"/>
</dbReference>
<name>A0A3Q8SCN3_9BACL</name>
<dbReference type="OrthoDB" id="846150at2"/>
<feature type="domain" description="SLH" evidence="1">
    <location>
        <begin position="485"/>
        <end position="544"/>
    </location>
</feature>
<dbReference type="PROSITE" id="PS51272">
    <property type="entry name" value="SLH"/>
    <property type="match status" value="2"/>
</dbReference>
<dbReference type="EMBL" id="CP034248">
    <property type="protein sequence ID" value="AZK47569.1"/>
    <property type="molecule type" value="Genomic_DNA"/>
</dbReference>
<evidence type="ECO:0000313" key="2">
    <source>
        <dbReference type="EMBL" id="AZK47569.1"/>
    </source>
</evidence>
<dbReference type="AlphaFoldDB" id="A0A3Q8SCN3"/>
<keyword evidence="3" id="KW-1185">Reference proteome</keyword>